<dbReference type="InterPro" id="IPR051120">
    <property type="entry name" value="ABC_AA/LPS_Transport"/>
</dbReference>
<feature type="transmembrane region" description="Helical" evidence="9">
    <location>
        <begin position="108"/>
        <end position="130"/>
    </location>
</feature>
<gene>
    <name evidence="11" type="ORF">H7965_21970</name>
</gene>
<feature type="transmembrane region" description="Helical" evidence="9">
    <location>
        <begin position="275"/>
        <end position="300"/>
    </location>
</feature>
<dbReference type="InterPro" id="IPR003439">
    <property type="entry name" value="ABC_transporter-like_ATP-bd"/>
</dbReference>
<evidence type="ECO:0000256" key="6">
    <source>
        <dbReference type="ARBA" id="ARBA00022840"/>
    </source>
</evidence>
<proteinExistence type="predicted"/>
<dbReference type="Pfam" id="PF00005">
    <property type="entry name" value="ABC_tran"/>
    <property type="match status" value="1"/>
</dbReference>
<comment type="subcellular location">
    <subcellularLocation>
        <location evidence="1">Cell membrane</location>
        <topology evidence="1">Multi-pass membrane protein</topology>
    </subcellularLocation>
</comment>
<comment type="caution">
    <text evidence="11">The sequence shown here is derived from an EMBL/GenBank/DDBJ whole genome shotgun (WGS) entry which is preliminary data.</text>
</comment>
<dbReference type="CDD" id="cd06581">
    <property type="entry name" value="TM_PBP1_LivM_like"/>
    <property type="match status" value="1"/>
</dbReference>
<evidence type="ECO:0000256" key="7">
    <source>
        <dbReference type="ARBA" id="ARBA00022989"/>
    </source>
</evidence>
<dbReference type="Pfam" id="PF02653">
    <property type="entry name" value="BPD_transp_2"/>
    <property type="match status" value="1"/>
</dbReference>
<dbReference type="PANTHER" id="PTHR45772">
    <property type="entry name" value="CONSERVED COMPONENT OF ABC TRANSPORTER FOR NATURAL AMINO ACIDS-RELATED"/>
    <property type="match status" value="1"/>
</dbReference>
<evidence type="ECO:0000256" key="4">
    <source>
        <dbReference type="ARBA" id="ARBA00022692"/>
    </source>
</evidence>
<evidence type="ECO:0000256" key="5">
    <source>
        <dbReference type="ARBA" id="ARBA00022741"/>
    </source>
</evidence>
<dbReference type="Gene3D" id="3.40.50.300">
    <property type="entry name" value="P-loop containing nucleotide triphosphate hydrolases"/>
    <property type="match status" value="1"/>
</dbReference>
<reference evidence="11" key="1">
    <citation type="submission" date="2020-08" db="EMBL/GenBank/DDBJ databases">
        <authorList>
            <person name="Hu Y."/>
            <person name="Nguyen S.V."/>
            <person name="Li F."/>
            <person name="Fanning S."/>
        </authorList>
    </citation>
    <scope>NUCLEOTIDE SEQUENCE</scope>
    <source>
        <strain evidence="11">SYSU D8009</strain>
    </source>
</reference>
<dbReference type="InterPro" id="IPR043428">
    <property type="entry name" value="LivM-like"/>
</dbReference>
<organism evidence="11 12">
    <name type="scientific">Siccirubricoccus deserti</name>
    <dbReference type="NCBI Taxonomy" id="2013562"/>
    <lineage>
        <taxon>Bacteria</taxon>
        <taxon>Pseudomonadati</taxon>
        <taxon>Pseudomonadota</taxon>
        <taxon>Alphaproteobacteria</taxon>
        <taxon>Acetobacterales</taxon>
        <taxon>Roseomonadaceae</taxon>
        <taxon>Siccirubricoccus</taxon>
    </lineage>
</organism>
<evidence type="ECO:0000256" key="9">
    <source>
        <dbReference type="SAM" id="Phobius"/>
    </source>
</evidence>
<evidence type="ECO:0000259" key="10">
    <source>
        <dbReference type="PROSITE" id="PS50893"/>
    </source>
</evidence>
<feature type="transmembrane region" description="Helical" evidence="9">
    <location>
        <begin position="189"/>
        <end position="208"/>
    </location>
</feature>
<dbReference type="AlphaFoldDB" id="A0A9X0R443"/>
<dbReference type="SUPFAM" id="SSF52540">
    <property type="entry name" value="P-loop containing nucleoside triphosphate hydrolases"/>
    <property type="match status" value="1"/>
</dbReference>
<keyword evidence="4 9" id="KW-0812">Transmembrane</keyword>
<keyword evidence="6 11" id="KW-0067">ATP-binding</keyword>
<dbReference type="InterPro" id="IPR003593">
    <property type="entry name" value="AAA+_ATPase"/>
</dbReference>
<name>A0A9X0R443_9PROT</name>
<evidence type="ECO:0000256" key="3">
    <source>
        <dbReference type="ARBA" id="ARBA00022475"/>
    </source>
</evidence>
<feature type="transmembrane region" description="Helical" evidence="9">
    <location>
        <begin position="312"/>
        <end position="335"/>
    </location>
</feature>
<keyword evidence="3" id="KW-1003">Cell membrane</keyword>
<dbReference type="Proteomes" id="UP000600101">
    <property type="component" value="Unassembled WGS sequence"/>
</dbReference>
<dbReference type="SMART" id="SM00382">
    <property type="entry name" value="AAA"/>
    <property type="match status" value="1"/>
</dbReference>
<dbReference type="EMBL" id="JACOMF010000039">
    <property type="protein sequence ID" value="MBC4017972.1"/>
    <property type="molecule type" value="Genomic_DNA"/>
</dbReference>
<keyword evidence="2" id="KW-0813">Transport</keyword>
<keyword evidence="7 9" id="KW-1133">Transmembrane helix</keyword>
<feature type="transmembrane region" description="Helical" evidence="9">
    <location>
        <begin position="26"/>
        <end position="46"/>
    </location>
</feature>
<dbReference type="GO" id="GO:0005524">
    <property type="term" value="F:ATP binding"/>
    <property type="evidence" value="ECO:0007669"/>
    <property type="project" value="UniProtKB-KW"/>
</dbReference>
<dbReference type="RefSeq" id="WP_186772728.1">
    <property type="nucleotide sequence ID" value="NZ_JACOMF010000039.1"/>
</dbReference>
<protein>
    <submittedName>
        <fullName evidence="11">Branched-chain amino acid ABC transporter ATP-binding protein/permease</fullName>
    </submittedName>
</protein>
<dbReference type="PROSITE" id="PS50893">
    <property type="entry name" value="ABC_TRANSPORTER_2"/>
    <property type="match status" value="1"/>
</dbReference>
<accession>A0A9X0R443</accession>
<evidence type="ECO:0000256" key="1">
    <source>
        <dbReference type="ARBA" id="ARBA00004651"/>
    </source>
</evidence>
<dbReference type="GO" id="GO:0005886">
    <property type="term" value="C:plasma membrane"/>
    <property type="evidence" value="ECO:0007669"/>
    <property type="project" value="UniProtKB-SubCell"/>
</dbReference>
<feature type="transmembrane region" description="Helical" evidence="9">
    <location>
        <begin position="239"/>
        <end position="263"/>
    </location>
</feature>
<dbReference type="InterPro" id="IPR001851">
    <property type="entry name" value="ABC_transp_permease"/>
</dbReference>
<evidence type="ECO:0000313" key="11">
    <source>
        <dbReference type="EMBL" id="MBC4017972.1"/>
    </source>
</evidence>
<dbReference type="InterPro" id="IPR027417">
    <property type="entry name" value="P-loop_NTPase"/>
</dbReference>
<feature type="transmembrane region" description="Helical" evidence="9">
    <location>
        <begin position="136"/>
        <end position="153"/>
    </location>
</feature>
<dbReference type="CDD" id="cd03219">
    <property type="entry name" value="ABC_Mj1267_LivG_branched"/>
    <property type="match status" value="1"/>
</dbReference>
<dbReference type="GO" id="GO:0015658">
    <property type="term" value="F:branched-chain amino acid transmembrane transporter activity"/>
    <property type="evidence" value="ECO:0007669"/>
    <property type="project" value="InterPro"/>
</dbReference>
<evidence type="ECO:0000256" key="2">
    <source>
        <dbReference type="ARBA" id="ARBA00022448"/>
    </source>
</evidence>
<feature type="transmembrane region" description="Helical" evidence="9">
    <location>
        <begin position="82"/>
        <end position="101"/>
    </location>
</feature>
<evidence type="ECO:0000313" key="12">
    <source>
        <dbReference type="Proteomes" id="UP000600101"/>
    </source>
</evidence>
<keyword evidence="5" id="KW-0547">Nucleotide-binding</keyword>
<keyword evidence="8 9" id="KW-0472">Membrane</keyword>
<feature type="transmembrane region" description="Helical" evidence="9">
    <location>
        <begin position="58"/>
        <end position="76"/>
    </location>
</feature>
<dbReference type="PANTHER" id="PTHR45772:SF1">
    <property type="entry name" value="ABC TRANSPORTER ATP-BINDING PROTEIN"/>
    <property type="match status" value="1"/>
</dbReference>
<dbReference type="GO" id="GO:0016887">
    <property type="term" value="F:ATP hydrolysis activity"/>
    <property type="evidence" value="ECO:0007669"/>
    <property type="project" value="InterPro"/>
</dbReference>
<feature type="domain" description="ABC transporter" evidence="10">
    <location>
        <begin position="369"/>
        <end position="616"/>
    </location>
</feature>
<evidence type="ECO:0000256" key="8">
    <source>
        <dbReference type="ARBA" id="ARBA00023136"/>
    </source>
</evidence>
<keyword evidence="12" id="KW-1185">Reference proteome</keyword>
<sequence>MTASVREETGATVEQPSLGPAALRRGLSRLVAHPLFQLALLALLLLGAGQLSSGTVQIASFVLIAAIFAQSINLLTGLAGQISLGHAGFFGIGAYCSGILVKSWGFDVAAAVPVAVLLAAATGWLLSFPANRVRDVYLAMMTLGFGMVFFEIVREWNDVTGGTMGLPGVPAAALRTLTILGFRMDGLDYFRLVLLVTALVLLLMRNLTQSRIGRAFFAIHVSEVAAGSIGIPSGSTKQLAYAVSGALAGLAGALYAHLVGYLGPESFALPRSIEVLVIAIVGGLGSIAGQVLSATLFTFLPERLQVFAEWQFIAYGLILTFSLLVLPKGIGGLLFEPPRFIKPRVLRRAAGLTADPAALRPQGEAAESLVVEGVTMRFGGLVAVDGVSLRLEPGRITALVGPNGSGKSTLVNVVSGIYRPTAGKVRFGERDITGLSDHQVAAARVVRTFQDPRLVPHFTVRENLLLGAHRLLRHSGAAATLGLPGAIAEEAEHLAMAEAVLALAGLTEVADRPIDTLPYGTRRMAEVGRALLARPRVILLDEPAAGLSEKEMERLAQLIRDMKAMGLAILLIDHHMDFLAELVDEVVVLDSGRMIYHGDIAGMRRDPQVIAAYLGDEATHA</sequence>